<dbReference type="Pfam" id="PF09650">
    <property type="entry name" value="PHA_gran_rgn"/>
    <property type="match status" value="1"/>
</dbReference>
<proteinExistence type="predicted"/>
<dbReference type="InterPro" id="IPR013433">
    <property type="entry name" value="PHA_gran_rgn"/>
</dbReference>
<name>A0ABV7XKH6_9GAMM</name>
<dbReference type="RefSeq" id="WP_386742850.1">
    <property type="nucleotide sequence ID" value="NZ_JBHRYA010000003.1"/>
</dbReference>
<sequence length="91" mass="10239">MAGIDIQHKHSLSLAKARKGVEDVARKLADKFDFEYGWDGDEMHFKRSGVDGRIAVKPEQLHVTAKLGFLLSALQGTVEQEIRKVLDEKFS</sequence>
<keyword evidence="2" id="KW-1185">Reference proteome</keyword>
<dbReference type="Proteomes" id="UP001595705">
    <property type="component" value="Unassembled WGS sequence"/>
</dbReference>
<organism evidence="1 2">
    <name type="scientific">Luteimonas soli</name>
    <dbReference type="NCBI Taxonomy" id="1648966"/>
    <lineage>
        <taxon>Bacteria</taxon>
        <taxon>Pseudomonadati</taxon>
        <taxon>Pseudomonadota</taxon>
        <taxon>Gammaproteobacteria</taxon>
        <taxon>Lysobacterales</taxon>
        <taxon>Lysobacteraceae</taxon>
        <taxon>Luteimonas</taxon>
    </lineage>
</organism>
<dbReference type="NCBIfam" id="TIGR02610">
    <property type="entry name" value="PHA_gran_rgn"/>
    <property type="match status" value="1"/>
</dbReference>
<protein>
    <submittedName>
        <fullName evidence="1">Polyhydroxyalkanoic acid system family protein</fullName>
    </submittedName>
</protein>
<evidence type="ECO:0000313" key="1">
    <source>
        <dbReference type="EMBL" id="MFC3715749.1"/>
    </source>
</evidence>
<comment type="caution">
    <text evidence="1">The sequence shown here is derived from an EMBL/GenBank/DDBJ whole genome shotgun (WGS) entry which is preliminary data.</text>
</comment>
<gene>
    <name evidence="1" type="ORF">ACFONC_06255</name>
</gene>
<dbReference type="EMBL" id="JBHRYA010000003">
    <property type="protein sequence ID" value="MFC3715749.1"/>
    <property type="molecule type" value="Genomic_DNA"/>
</dbReference>
<reference evidence="2" key="1">
    <citation type="journal article" date="2019" name="Int. J. Syst. Evol. Microbiol.">
        <title>The Global Catalogue of Microorganisms (GCM) 10K type strain sequencing project: providing services to taxonomists for standard genome sequencing and annotation.</title>
        <authorList>
            <consortium name="The Broad Institute Genomics Platform"/>
            <consortium name="The Broad Institute Genome Sequencing Center for Infectious Disease"/>
            <person name="Wu L."/>
            <person name="Ma J."/>
        </authorList>
    </citation>
    <scope>NUCLEOTIDE SEQUENCE [LARGE SCALE GENOMIC DNA]</scope>
    <source>
        <strain evidence="2">KCTC 42441</strain>
    </source>
</reference>
<evidence type="ECO:0000313" key="2">
    <source>
        <dbReference type="Proteomes" id="UP001595705"/>
    </source>
</evidence>
<accession>A0ABV7XKH6</accession>